<feature type="domain" description="Spore protein YkvP/CgeB glycosyl transferase-like" evidence="1">
    <location>
        <begin position="216"/>
        <end position="364"/>
    </location>
</feature>
<dbReference type="RefSeq" id="WP_077381241.1">
    <property type="nucleotide sequence ID" value="NZ_FTPD01000045.1"/>
</dbReference>
<dbReference type="Proteomes" id="UP000188388">
    <property type="component" value="Unassembled WGS sequence"/>
</dbReference>
<evidence type="ECO:0000313" key="3">
    <source>
        <dbReference type="Proteomes" id="UP000188388"/>
    </source>
</evidence>
<dbReference type="STRING" id="1631249.BQ8794_50224"/>
<keyword evidence="3" id="KW-1185">Reference proteome</keyword>
<dbReference type="InterPro" id="IPR055259">
    <property type="entry name" value="YkvP/CgeB_Glyco_trans-like"/>
</dbReference>
<organism evidence="2 3">
    <name type="scientific">Mesorhizobium prunaredense</name>
    <dbReference type="NCBI Taxonomy" id="1631249"/>
    <lineage>
        <taxon>Bacteria</taxon>
        <taxon>Pseudomonadati</taxon>
        <taxon>Pseudomonadota</taxon>
        <taxon>Alphaproteobacteria</taxon>
        <taxon>Hyphomicrobiales</taxon>
        <taxon>Phyllobacteriaceae</taxon>
        <taxon>Mesorhizobium</taxon>
    </lineage>
</organism>
<dbReference type="AlphaFoldDB" id="A0A1R3VFU9"/>
<protein>
    <recommendedName>
        <fullName evidence="1">Spore protein YkvP/CgeB glycosyl transferase-like domain-containing protein</fullName>
    </recommendedName>
</protein>
<evidence type="ECO:0000259" key="1">
    <source>
        <dbReference type="Pfam" id="PF13524"/>
    </source>
</evidence>
<reference evidence="3" key="1">
    <citation type="submission" date="2017-01" db="EMBL/GenBank/DDBJ databases">
        <authorList>
            <person name="Brunel B."/>
        </authorList>
    </citation>
    <scope>NUCLEOTIDE SEQUENCE [LARGE SCALE GENOMIC DNA]</scope>
</reference>
<gene>
    <name evidence="2" type="ORF">BQ8794_50224</name>
</gene>
<name>A0A1R3VFU9_9HYPH</name>
<proteinExistence type="predicted"/>
<dbReference type="Pfam" id="PF13524">
    <property type="entry name" value="Glyco_trans_1_2"/>
    <property type="match status" value="1"/>
</dbReference>
<dbReference type="EMBL" id="FTPD01000045">
    <property type="protein sequence ID" value="SIT58122.1"/>
    <property type="molecule type" value="Genomic_DNA"/>
</dbReference>
<evidence type="ECO:0000313" key="2">
    <source>
        <dbReference type="EMBL" id="SIT58122.1"/>
    </source>
</evidence>
<dbReference type="SUPFAM" id="SSF53756">
    <property type="entry name" value="UDP-Glycosyltransferase/glycogen phosphorylase"/>
    <property type="match status" value="2"/>
</dbReference>
<accession>A0A1R3VFU9</accession>
<sequence length="392" mass="44488">MADILKQVVVPDLANPISSSQRTDSTRTKCMLFGGNFWTGSTDQGLRDGFRETGWLVQDVDYGYIVGGPVQSRLSKVVSRVSFRARIRDYHRRLIEDCESLKPDVLFTVKGWSLTPELLARFKGMGTKIICFYPDFHFNHQGIDVQSLKQFDMFVSSKSFHMAYLTELGMGDRAHFVPHGYCSAAHLPLSREIREQDYDADIGYIGNHSPAKQRWLVGLKHAAPELDIKIMGHRWESELSGADRDLVKAGIPMSLRYSDAIQKARINVAVHLGRTAGSGEWEDLVSTRSFEIPACGGFMLHVDNPEIREYFTPGREIDVFSTVEELADKCRFYLHRPELRREMIGRAYQRCVPAYSYARRAAEISDLIEHAFPLGPKASTETDQRGIAIREF</sequence>